<dbReference type="OrthoDB" id="6778913at2759"/>
<dbReference type="EMBL" id="OV651817">
    <property type="protein sequence ID" value="CAH1111277.1"/>
    <property type="molecule type" value="Genomic_DNA"/>
</dbReference>
<accession>A0A9P0GJ94</accession>
<sequence>MPESPLQNIEEKNVFSKLEKRIQFGVGQIHLATDLLMGINTVDIRQNISDYRDKEGLWQRSFIWEGVKHSRNEKEISPMLWWKELRGTCVLADVGVRILGALVTFAATERLLVLSVGFIVKEEIDLAPKELDK</sequence>
<evidence type="ECO:0000313" key="2">
    <source>
        <dbReference type="Proteomes" id="UP001153636"/>
    </source>
</evidence>
<keyword evidence="2" id="KW-1185">Reference proteome</keyword>
<protein>
    <submittedName>
        <fullName evidence="1">Uncharacterized protein</fullName>
    </submittedName>
</protein>
<reference evidence="1" key="1">
    <citation type="submission" date="2022-01" db="EMBL/GenBank/DDBJ databases">
        <authorList>
            <person name="King R."/>
        </authorList>
    </citation>
    <scope>NUCLEOTIDE SEQUENCE</scope>
</reference>
<dbReference type="AlphaFoldDB" id="A0A9P0GJ94"/>
<name>A0A9P0GJ94_9CUCU</name>
<proteinExistence type="predicted"/>
<organism evidence="1 2">
    <name type="scientific">Psylliodes chrysocephalus</name>
    <dbReference type="NCBI Taxonomy" id="3402493"/>
    <lineage>
        <taxon>Eukaryota</taxon>
        <taxon>Metazoa</taxon>
        <taxon>Ecdysozoa</taxon>
        <taxon>Arthropoda</taxon>
        <taxon>Hexapoda</taxon>
        <taxon>Insecta</taxon>
        <taxon>Pterygota</taxon>
        <taxon>Neoptera</taxon>
        <taxon>Endopterygota</taxon>
        <taxon>Coleoptera</taxon>
        <taxon>Polyphaga</taxon>
        <taxon>Cucujiformia</taxon>
        <taxon>Chrysomeloidea</taxon>
        <taxon>Chrysomelidae</taxon>
        <taxon>Galerucinae</taxon>
        <taxon>Alticini</taxon>
        <taxon>Psylliodes</taxon>
    </lineage>
</organism>
<evidence type="ECO:0000313" key="1">
    <source>
        <dbReference type="EMBL" id="CAH1111277.1"/>
    </source>
</evidence>
<dbReference type="Proteomes" id="UP001153636">
    <property type="component" value="Chromosome 5"/>
</dbReference>
<gene>
    <name evidence="1" type="ORF">PSYICH_LOCUS10944</name>
</gene>